<keyword evidence="1" id="KW-0472">Membrane</keyword>
<feature type="transmembrane region" description="Helical" evidence="1">
    <location>
        <begin position="57"/>
        <end position="76"/>
    </location>
</feature>
<name>A0ABW9RZ50_9BACT</name>
<dbReference type="Proteomes" id="UP000798808">
    <property type="component" value="Unassembled WGS sequence"/>
</dbReference>
<feature type="transmembrane region" description="Helical" evidence="1">
    <location>
        <begin position="28"/>
        <end position="51"/>
    </location>
</feature>
<dbReference type="EMBL" id="SMLW01000668">
    <property type="protein sequence ID" value="MTI28594.1"/>
    <property type="molecule type" value="Genomic_DNA"/>
</dbReference>
<sequence length="97" mass="10411">MLEVLTVLTLGKSISKIAREKGLKPWKYVVIMLALLFGLEIAGAMTGAILYGESPLVYLFALLGAALGGFLSYRIVKFANPASSYSSEEVLDANLRG</sequence>
<organism evidence="2 3">
    <name type="scientific">Fulvivirga kasyanovii</name>
    <dbReference type="NCBI Taxonomy" id="396812"/>
    <lineage>
        <taxon>Bacteria</taxon>
        <taxon>Pseudomonadati</taxon>
        <taxon>Bacteroidota</taxon>
        <taxon>Cytophagia</taxon>
        <taxon>Cytophagales</taxon>
        <taxon>Fulvivirgaceae</taxon>
        <taxon>Fulvivirga</taxon>
    </lineage>
</organism>
<comment type="caution">
    <text evidence="2">The sequence shown here is derived from an EMBL/GenBank/DDBJ whole genome shotgun (WGS) entry which is preliminary data.</text>
</comment>
<dbReference type="RefSeq" id="WP_155176270.1">
    <property type="nucleotide sequence ID" value="NZ_BAAAFL010000029.1"/>
</dbReference>
<keyword evidence="3" id="KW-1185">Reference proteome</keyword>
<reference evidence="2 3" key="1">
    <citation type="submission" date="2019-02" db="EMBL/GenBank/DDBJ databases">
        <authorList>
            <person name="Goldberg S.R."/>
            <person name="Haltli B.A."/>
            <person name="Correa H."/>
            <person name="Russell K.G."/>
        </authorList>
    </citation>
    <scope>NUCLEOTIDE SEQUENCE [LARGE SCALE GENOMIC DNA]</scope>
    <source>
        <strain evidence="2 3">JCM 16186</strain>
    </source>
</reference>
<accession>A0ABW9RZ50</accession>
<gene>
    <name evidence="2" type="ORF">E1163_26790</name>
</gene>
<keyword evidence="1" id="KW-1133">Transmembrane helix</keyword>
<keyword evidence="1" id="KW-0812">Transmembrane</keyword>
<evidence type="ECO:0000313" key="3">
    <source>
        <dbReference type="Proteomes" id="UP000798808"/>
    </source>
</evidence>
<evidence type="ECO:0000256" key="1">
    <source>
        <dbReference type="SAM" id="Phobius"/>
    </source>
</evidence>
<evidence type="ECO:0000313" key="2">
    <source>
        <dbReference type="EMBL" id="MTI28594.1"/>
    </source>
</evidence>
<proteinExistence type="predicted"/>
<protein>
    <submittedName>
        <fullName evidence="2">Uncharacterized protein</fullName>
    </submittedName>
</protein>